<evidence type="ECO:0000256" key="9">
    <source>
        <dbReference type="ARBA" id="ARBA00022741"/>
    </source>
</evidence>
<keyword evidence="8 15" id="KW-0812">Transmembrane</keyword>
<keyword evidence="11" id="KW-0067">ATP-binding</keyword>
<dbReference type="InterPro" id="IPR004358">
    <property type="entry name" value="Sig_transdc_His_kin-like_C"/>
</dbReference>
<dbReference type="InterPro" id="IPR003594">
    <property type="entry name" value="HATPase_dom"/>
</dbReference>
<evidence type="ECO:0000313" key="19">
    <source>
        <dbReference type="Proteomes" id="UP001549164"/>
    </source>
</evidence>
<evidence type="ECO:0000259" key="17">
    <source>
        <dbReference type="PROSITE" id="PS50885"/>
    </source>
</evidence>
<evidence type="ECO:0000313" key="18">
    <source>
        <dbReference type="EMBL" id="MET3600755.1"/>
    </source>
</evidence>
<dbReference type="SUPFAM" id="SSF47384">
    <property type="entry name" value="Homodimeric domain of signal transducing histidine kinase"/>
    <property type="match status" value="1"/>
</dbReference>
<dbReference type="EMBL" id="JBEPLY010000009">
    <property type="protein sequence ID" value="MET3600755.1"/>
    <property type="molecule type" value="Genomic_DNA"/>
</dbReference>
<protein>
    <recommendedName>
        <fullName evidence="3">histidine kinase</fullName>
        <ecNumber evidence="3">2.7.13.3</ecNumber>
    </recommendedName>
</protein>
<dbReference type="SMART" id="SM00388">
    <property type="entry name" value="HisKA"/>
    <property type="match status" value="1"/>
</dbReference>
<dbReference type="InterPro" id="IPR003661">
    <property type="entry name" value="HisK_dim/P_dom"/>
</dbReference>
<dbReference type="SMART" id="SM00387">
    <property type="entry name" value="HATPase_c"/>
    <property type="match status" value="1"/>
</dbReference>
<feature type="transmembrane region" description="Helical" evidence="15">
    <location>
        <begin position="161"/>
        <end position="183"/>
    </location>
</feature>
<evidence type="ECO:0000256" key="14">
    <source>
        <dbReference type="ARBA" id="ARBA00023136"/>
    </source>
</evidence>
<comment type="subcellular location">
    <subcellularLocation>
        <location evidence="2">Cell inner membrane</location>
        <topology evidence="2">Multi-pass membrane protein</topology>
    </subcellularLocation>
</comment>
<comment type="caution">
    <text evidence="18">The sequence shown here is derived from an EMBL/GenBank/DDBJ whole genome shotgun (WGS) entry which is preliminary data.</text>
</comment>
<feature type="domain" description="HAMP" evidence="17">
    <location>
        <begin position="181"/>
        <end position="234"/>
    </location>
</feature>
<dbReference type="Gene3D" id="1.10.287.130">
    <property type="match status" value="1"/>
</dbReference>
<dbReference type="InterPro" id="IPR003660">
    <property type="entry name" value="HAMP_dom"/>
</dbReference>
<gene>
    <name evidence="18" type="ORF">ABID12_002706</name>
</gene>
<keyword evidence="4" id="KW-1003">Cell membrane</keyword>
<evidence type="ECO:0000256" key="6">
    <source>
        <dbReference type="ARBA" id="ARBA00022553"/>
    </source>
</evidence>
<evidence type="ECO:0000256" key="4">
    <source>
        <dbReference type="ARBA" id="ARBA00022475"/>
    </source>
</evidence>
<dbReference type="Pfam" id="PF02518">
    <property type="entry name" value="HATPase_c"/>
    <property type="match status" value="1"/>
</dbReference>
<accession>A0ABV2ICV8</accession>
<name>A0ABV2ICV8_9HYPH</name>
<dbReference type="InterPro" id="IPR050980">
    <property type="entry name" value="2C_sensor_his_kinase"/>
</dbReference>
<keyword evidence="7" id="KW-0808">Transferase</keyword>
<evidence type="ECO:0000256" key="2">
    <source>
        <dbReference type="ARBA" id="ARBA00004429"/>
    </source>
</evidence>
<evidence type="ECO:0000256" key="3">
    <source>
        <dbReference type="ARBA" id="ARBA00012438"/>
    </source>
</evidence>
<dbReference type="InterPro" id="IPR036890">
    <property type="entry name" value="HATPase_C_sf"/>
</dbReference>
<evidence type="ECO:0000259" key="16">
    <source>
        <dbReference type="PROSITE" id="PS50109"/>
    </source>
</evidence>
<evidence type="ECO:0000256" key="15">
    <source>
        <dbReference type="SAM" id="Phobius"/>
    </source>
</evidence>
<dbReference type="CDD" id="cd00075">
    <property type="entry name" value="HATPase"/>
    <property type="match status" value="1"/>
</dbReference>
<feature type="domain" description="Histidine kinase" evidence="16">
    <location>
        <begin position="242"/>
        <end position="443"/>
    </location>
</feature>
<comment type="catalytic activity">
    <reaction evidence="1">
        <text>ATP + protein L-histidine = ADP + protein N-phospho-L-histidine.</text>
        <dbReference type="EC" id="2.7.13.3"/>
    </reaction>
</comment>
<keyword evidence="14 15" id="KW-0472">Membrane</keyword>
<dbReference type="Gene3D" id="3.30.565.10">
    <property type="entry name" value="Histidine kinase-like ATPase, C-terminal domain"/>
    <property type="match status" value="1"/>
</dbReference>
<evidence type="ECO:0000256" key="10">
    <source>
        <dbReference type="ARBA" id="ARBA00022777"/>
    </source>
</evidence>
<dbReference type="InterPro" id="IPR005467">
    <property type="entry name" value="His_kinase_dom"/>
</dbReference>
<keyword evidence="6" id="KW-0597">Phosphoprotein</keyword>
<keyword evidence="13" id="KW-0902">Two-component regulatory system</keyword>
<keyword evidence="10 18" id="KW-0418">Kinase</keyword>
<organism evidence="18 19">
    <name type="scientific">Martelella mangrovi</name>
    <dbReference type="NCBI Taxonomy" id="1397477"/>
    <lineage>
        <taxon>Bacteria</taxon>
        <taxon>Pseudomonadati</taxon>
        <taxon>Pseudomonadota</taxon>
        <taxon>Alphaproteobacteria</taxon>
        <taxon>Hyphomicrobiales</taxon>
        <taxon>Aurantimonadaceae</taxon>
        <taxon>Martelella</taxon>
    </lineage>
</organism>
<sequence length="448" mass="49498">MTWLRRFLPTTIRTQMVLLIVVAIIVVVKAGSLLENLEGGEYSDDNDVTVARAETVAALFAQTPPEDHAALLAGARRAGMDIALTDQRHFESLAEAERTGGFLSRMLSLLFSAEYHDMSPGTEIVLHDGSPAIFVPITQQNALLYMPDASTFVVHDFTSRYTYYFISFVTFVTLFSVFGIRAITAPLRNLMRELASTKAFLDNDAPLKAQSSREIADLTNVLNELKFRIRAMMAGQTRMLRAVSHDLRTPLTRIRLRSERIENAELRDQIVADVGNVDKLINATLDYIRNDRDTEQPERTDLASMLETIVADYSDLGSDITYDGPPRLIWTVKPNAFQRAIVNLCDNGLKFGSAVVVALRDTGTGVKIEIRDNGPGVPETSRGRLIEPFFKLDDARSEKNAPSGFGLGLSIVDDIVRDHGGTVSFHDNEPHGLVVALTFTDDAFASSS</sequence>
<dbReference type="RefSeq" id="WP_354434636.1">
    <property type="nucleotide sequence ID" value="NZ_JBEPLY010000009.1"/>
</dbReference>
<keyword evidence="9" id="KW-0547">Nucleotide-binding</keyword>
<dbReference type="PROSITE" id="PS50109">
    <property type="entry name" value="HIS_KIN"/>
    <property type="match status" value="1"/>
</dbReference>
<dbReference type="EC" id="2.7.13.3" evidence="3"/>
<proteinExistence type="predicted"/>
<keyword evidence="19" id="KW-1185">Reference proteome</keyword>
<dbReference type="Pfam" id="PF00512">
    <property type="entry name" value="HisKA"/>
    <property type="match status" value="1"/>
</dbReference>
<dbReference type="Proteomes" id="UP001549164">
    <property type="component" value="Unassembled WGS sequence"/>
</dbReference>
<evidence type="ECO:0000256" key="7">
    <source>
        <dbReference type="ARBA" id="ARBA00022679"/>
    </source>
</evidence>
<dbReference type="PROSITE" id="PS50885">
    <property type="entry name" value="HAMP"/>
    <property type="match status" value="1"/>
</dbReference>
<dbReference type="SUPFAM" id="SSF55874">
    <property type="entry name" value="ATPase domain of HSP90 chaperone/DNA topoisomerase II/histidine kinase"/>
    <property type="match status" value="1"/>
</dbReference>
<dbReference type="InterPro" id="IPR036097">
    <property type="entry name" value="HisK_dim/P_sf"/>
</dbReference>
<feature type="transmembrane region" description="Helical" evidence="15">
    <location>
        <begin position="12"/>
        <end position="34"/>
    </location>
</feature>
<evidence type="ECO:0000256" key="12">
    <source>
        <dbReference type="ARBA" id="ARBA00022989"/>
    </source>
</evidence>
<keyword evidence="12 15" id="KW-1133">Transmembrane helix</keyword>
<keyword evidence="5" id="KW-0997">Cell inner membrane</keyword>
<dbReference type="PRINTS" id="PR00344">
    <property type="entry name" value="BCTRLSENSOR"/>
</dbReference>
<dbReference type="PANTHER" id="PTHR44936">
    <property type="entry name" value="SENSOR PROTEIN CREC"/>
    <property type="match status" value="1"/>
</dbReference>
<evidence type="ECO:0000256" key="1">
    <source>
        <dbReference type="ARBA" id="ARBA00000085"/>
    </source>
</evidence>
<dbReference type="PANTHER" id="PTHR44936:SF5">
    <property type="entry name" value="SENSOR HISTIDINE KINASE ENVZ"/>
    <property type="match status" value="1"/>
</dbReference>
<evidence type="ECO:0000256" key="11">
    <source>
        <dbReference type="ARBA" id="ARBA00022840"/>
    </source>
</evidence>
<evidence type="ECO:0000256" key="8">
    <source>
        <dbReference type="ARBA" id="ARBA00022692"/>
    </source>
</evidence>
<evidence type="ECO:0000256" key="13">
    <source>
        <dbReference type="ARBA" id="ARBA00023012"/>
    </source>
</evidence>
<reference evidence="18 19" key="1">
    <citation type="submission" date="2024-06" db="EMBL/GenBank/DDBJ databases">
        <title>Genomic Encyclopedia of Type Strains, Phase IV (KMG-IV): sequencing the most valuable type-strain genomes for metagenomic binning, comparative biology and taxonomic classification.</title>
        <authorList>
            <person name="Goeker M."/>
        </authorList>
    </citation>
    <scope>NUCLEOTIDE SEQUENCE [LARGE SCALE GENOMIC DNA]</scope>
    <source>
        <strain evidence="18 19">DSM 28102</strain>
    </source>
</reference>
<dbReference type="GO" id="GO:0016301">
    <property type="term" value="F:kinase activity"/>
    <property type="evidence" value="ECO:0007669"/>
    <property type="project" value="UniProtKB-KW"/>
</dbReference>
<dbReference type="CDD" id="cd00082">
    <property type="entry name" value="HisKA"/>
    <property type="match status" value="1"/>
</dbReference>
<evidence type="ECO:0000256" key="5">
    <source>
        <dbReference type="ARBA" id="ARBA00022519"/>
    </source>
</evidence>